<evidence type="ECO:0000256" key="1">
    <source>
        <dbReference type="SAM" id="MobiDB-lite"/>
    </source>
</evidence>
<gene>
    <name evidence="5" type="ORF">ACJIZ3_004217</name>
</gene>
<accession>A0ABD3S1K5</accession>
<feature type="domain" description="At2g29880-like C-terminal" evidence="4">
    <location>
        <begin position="630"/>
        <end position="674"/>
    </location>
</feature>
<keyword evidence="6" id="KW-1185">Reference proteome</keyword>
<feature type="domain" description="Myb/SANT-like" evidence="3">
    <location>
        <begin position="217"/>
        <end position="310"/>
    </location>
</feature>
<feature type="compositionally biased region" description="Polar residues" evidence="1">
    <location>
        <begin position="381"/>
        <end position="403"/>
    </location>
</feature>
<organism evidence="5 6">
    <name type="scientific">Penstemon smallii</name>
    <dbReference type="NCBI Taxonomy" id="265156"/>
    <lineage>
        <taxon>Eukaryota</taxon>
        <taxon>Viridiplantae</taxon>
        <taxon>Streptophyta</taxon>
        <taxon>Embryophyta</taxon>
        <taxon>Tracheophyta</taxon>
        <taxon>Spermatophyta</taxon>
        <taxon>Magnoliopsida</taxon>
        <taxon>eudicotyledons</taxon>
        <taxon>Gunneridae</taxon>
        <taxon>Pentapetalae</taxon>
        <taxon>asterids</taxon>
        <taxon>lamiids</taxon>
        <taxon>Lamiales</taxon>
        <taxon>Plantaginaceae</taxon>
        <taxon>Cheloneae</taxon>
        <taxon>Penstemon</taxon>
    </lineage>
</organism>
<feature type="signal peptide" evidence="2">
    <location>
        <begin position="1"/>
        <end position="16"/>
    </location>
</feature>
<dbReference type="AlphaFoldDB" id="A0ABD3S1K5"/>
<evidence type="ECO:0000313" key="6">
    <source>
        <dbReference type="Proteomes" id="UP001634393"/>
    </source>
</evidence>
<feature type="domain" description="Myb/SANT-like" evidence="3">
    <location>
        <begin position="30"/>
        <end position="124"/>
    </location>
</feature>
<name>A0ABD3S1K5_9LAMI</name>
<keyword evidence="2" id="KW-0732">Signal</keyword>
<protein>
    <recommendedName>
        <fullName evidence="7">L10-interacting MYB domain-containing protein</fullName>
    </recommendedName>
</protein>
<dbReference type="Pfam" id="PF24769">
    <property type="entry name" value="At2g29880_C"/>
    <property type="match status" value="1"/>
</dbReference>
<evidence type="ECO:0000256" key="2">
    <source>
        <dbReference type="SAM" id="SignalP"/>
    </source>
</evidence>
<evidence type="ECO:0000313" key="5">
    <source>
        <dbReference type="EMBL" id="KAL3818312.1"/>
    </source>
</evidence>
<proteinExistence type="predicted"/>
<evidence type="ECO:0000259" key="3">
    <source>
        <dbReference type="Pfam" id="PF12776"/>
    </source>
</evidence>
<feature type="region of interest" description="Disordered" evidence="1">
    <location>
        <begin position="534"/>
        <end position="598"/>
    </location>
</feature>
<dbReference type="PANTHER" id="PTHR46929:SF33">
    <property type="entry name" value="L10-INTERACTING MYB DOMAIN-CONTAINING PROTEIN-LIKE ISOFORM X1"/>
    <property type="match status" value="1"/>
</dbReference>
<dbReference type="EMBL" id="JBJXBP010000007">
    <property type="protein sequence ID" value="KAL3818312.1"/>
    <property type="molecule type" value="Genomic_DNA"/>
</dbReference>
<dbReference type="InterPro" id="IPR056253">
    <property type="entry name" value="At2g29880-like_C"/>
</dbReference>
<sequence>MITALLIEAIFFNVLGMDNQVSSGERPRTTWTTAMDQHFVSIMLEQVQMGFRDRSSFTKDSWLEMANSMNKKFGLQLDKDILKCRFKKFKQKYNIMKVLLQHDGFNWDETRDMITAADDVWDSYLKAHPEAKALRNRSVPNFKDFCVIYVEDSTSEAENVAENIDTLPQIDITDINVDDISGISPNDMNLSSIRPLQICEGPEMRTPSTNDRQRLCWTPTMDRYFVEIMVEQVHNGYKNNTIFRTIAWRNMVVLFNKKFGLSVEMDFLKNRIKKLRLKYHTLKSLLDHEGFVWDDTRQMVKADDLVWDEYIKAHPEARSYRTTTVPDYANLSFVFGNENAKARGSVSHSVDLANEILQGRVGEESKATESPNISAAHGDQCVSSQSMDGLDKNNLTPQRPKTTWSPPMDRYFIELMLEHTNQGNTTSTSFSKEAWASMVEFFNSKFGLQADKEILRSRFRRLRKQYNATRDLLNYDGFQWDETRKMVFAEDSVWDKYLKEHPKARAFRNKRLPDYPDFCVIYGNSIADYRQSFSDQQTDMQETSEKEVPLLEGPTDDILESSSHSSGGLDTSNQFRKRPLAEPSNSNSRKAQKSTDENMADALRQMASAVTSLANGKKEKENSISCDEVVKALKNVPDIDEDLFLDACDLLEDEQKAKMFMALDVSIRKKWLIRKLRPL</sequence>
<dbReference type="PANTHER" id="PTHR46929">
    <property type="entry name" value="EXPRESSED PROTEIN"/>
    <property type="match status" value="1"/>
</dbReference>
<feature type="chain" id="PRO_5044895514" description="L10-interacting MYB domain-containing protein" evidence="2">
    <location>
        <begin position="17"/>
        <end position="679"/>
    </location>
</feature>
<feature type="domain" description="Myb/SANT-like" evidence="3">
    <location>
        <begin position="403"/>
        <end position="497"/>
    </location>
</feature>
<evidence type="ECO:0008006" key="7">
    <source>
        <dbReference type="Google" id="ProtNLM"/>
    </source>
</evidence>
<comment type="caution">
    <text evidence="5">The sequence shown here is derived from an EMBL/GenBank/DDBJ whole genome shotgun (WGS) entry which is preliminary data.</text>
</comment>
<dbReference type="Pfam" id="PF12776">
    <property type="entry name" value="Myb_DNA-bind_3"/>
    <property type="match status" value="3"/>
</dbReference>
<dbReference type="Proteomes" id="UP001634393">
    <property type="component" value="Unassembled WGS sequence"/>
</dbReference>
<reference evidence="5 6" key="1">
    <citation type="submission" date="2024-12" db="EMBL/GenBank/DDBJ databases">
        <title>The unique morphological basis and parallel evolutionary history of personate flowers in Penstemon.</title>
        <authorList>
            <person name="Depatie T.H."/>
            <person name="Wessinger C.A."/>
        </authorList>
    </citation>
    <scope>NUCLEOTIDE SEQUENCE [LARGE SCALE GENOMIC DNA]</scope>
    <source>
        <strain evidence="5">WTNN_2</strain>
        <tissue evidence="5">Leaf</tissue>
    </source>
</reference>
<evidence type="ECO:0000259" key="4">
    <source>
        <dbReference type="Pfam" id="PF24769"/>
    </source>
</evidence>
<feature type="region of interest" description="Disordered" evidence="1">
    <location>
        <begin position="362"/>
        <end position="403"/>
    </location>
</feature>
<dbReference type="InterPro" id="IPR024752">
    <property type="entry name" value="Myb/SANT-like_dom"/>
</dbReference>